<sequence length="226" mass="26277">MAKELEHAEMLSMEEFGILCFTNSFYLDDELNNKIEVVMTSKPTYFWIPVLSHLIRSTDLSNEDIKVFIELSLNSLMTKNEVRWNNRALGIEGMLATLESVLFYTSRIKFNNPVLEHQSLVGSFIDEILERLESHGLIEDHNIEMLNGSPSVMMGLMPLGFTKRTRLGEEIYLKLVSKFRKMELQNEITGAPLENHYRLNLLWEIFKKSLFTMEETYGPTKKKSKK</sequence>
<name>A0A1M6NXX0_REIAG</name>
<organism evidence="1 2">
    <name type="scientific">Reichenbachiella agariperforans</name>
    <dbReference type="NCBI Taxonomy" id="156994"/>
    <lineage>
        <taxon>Bacteria</taxon>
        <taxon>Pseudomonadati</taxon>
        <taxon>Bacteroidota</taxon>
        <taxon>Cytophagia</taxon>
        <taxon>Cytophagales</taxon>
        <taxon>Reichenbachiellaceae</taxon>
        <taxon>Reichenbachiella</taxon>
    </lineage>
</organism>
<dbReference type="AlphaFoldDB" id="A0A1M6NXX0"/>
<keyword evidence="2" id="KW-1185">Reference proteome</keyword>
<evidence type="ECO:0000313" key="2">
    <source>
        <dbReference type="Proteomes" id="UP000184474"/>
    </source>
</evidence>
<accession>A0A1M6NXX0</accession>
<dbReference type="EMBL" id="FRAA01000002">
    <property type="protein sequence ID" value="SHK00587.1"/>
    <property type="molecule type" value="Genomic_DNA"/>
</dbReference>
<dbReference type="Proteomes" id="UP000184474">
    <property type="component" value="Unassembled WGS sequence"/>
</dbReference>
<evidence type="ECO:0000313" key="1">
    <source>
        <dbReference type="EMBL" id="SHK00587.1"/>
    </source>
</evidence>
<reference evidence="2" key="1">
    <citation type="submission" date="2016-11" db="EMBL/GenBank/DDBJ databases">
        <authorList>
            <person name="Varghese N."/>
            <person name="Submissions S."/>
        </authorList>
    </citation>
    <scope>NUCLEOTIDE SEQUENCE [LARGE SCALE GENOMIC DNA]</scope>
    <source>
        <strain evidence="2">DSM 26134</strain>
    </source>
</reference>
<gene>
    <name evidence="1" type="ORF">SAMN04488028_102463</name>
</gene>
<dbReference type="RefSeq" id="WP_073121480.1">
    <property type="nucleotide sequence ID" value="NZ_FRAA01000002.1"/>
</dbReference>
<protein>
    <submittedName>
        <fullName evidence="1">Uncharacterized protein</fullName>
    </submittedName>
</protein>
<dbReference type="STRING" id="156994.SAMN04488028_102463"/>
<proteinExistence type="predicted"/>